<reference evidence="1 2" key="1">
    <citation type="submission" date="2020-03" db="EMBL/GenBank/DDBJ databases">
        <title>Draft genome of Streptomyces sp. ventii, isolated from the Axial Seamount in the Pacific Ocean, and resequencing of the two type strains Streptomyces lonarensis strain NCL 716 and Streptomyces bohaiensis strain 11A07.</title>
        <authorList>
            <person name="Loughran R.M."/>
            <person name="Pfannmuller K.M."/>
            <person name="Wasson B.J."/>
            <person name="Deadmond M.C."/>
            <person name="Paddock B.E."/>
            <person name="Koyack M.J."/>
            <person name="Gallegos D.A."/>
            <person name="Mitchell E.A."/>
            <person name="Ushijima B."/>
            <person name="Saw J.H."/>
            <person name="Mcphail K.L."/>
            <person name="Videau P."/>
        </authorList>
    </citation>
    <scope>NUCLEOTIDE SEQUENCE [LARGE SCALE GENOMIC DNA]</scope>
    <source>
        <strain evidence="1 2">NCL716</strain>
    </source>
</reference>
<organism evidence="1 2">
    <name type="scientific">Streptomyces lonarensis</name>
    <dbReference type="NCBI Taxonomy" id="700599"/>
    <lineage>
        <taxon>Bacteria</taxon>
        <taxon>Bacillati</taxon>
        <taxon>Actinomycetota</taxon>
        <taxon>Actinomycetes</taxon>
        <taxon>Kitasatosporales</taxon>
        <taxon>Streptomycetaceae</taxon>
        <taxon>Streptomyces</taxon>
    </lineage>
</organism>
<name>A0A7X6HXI7_9ACTN</name>
<proteinExistence type="predicted"/>
<evidence type="ECO:0000313" key="1">
    <source>
        <dbReference type="EMBL" id="NJQ04588.1"/>
    </source>
</evidence>
<comment type="caution">
    <text evidence="1">The sequence shown here is derived from an EMBL/GenBank/DDBJ whole genome shotgun (WGS) entry which is preliminary data.</text>
</comment>
<dbReference type="AlphaFoldDB" id="A0A7X6HXI7"/>
<protein>
    <recommendedName>
        <fullName evidence="3">Immunity protein Imm1</fullName>
    </recommendedName>
</protein>
<evidence type="ECO:0000313" key="2">
    <source>
        <dbReference type="Proteomes" id="UP000578686"/>
    </source>
</evidence>
<dbReference type="EMBL" id="JAAVJD010000010">
    <property type="protein sequence ID" value="NJQ04588.1"/>
    <property type="molecule type" value="Genomic_DNA"/>
</dbReference>
<gene>
    <name evidence="1" type="ORF">HCN56_03070</name>
</gene>
<dbReference type="Pfam" id="PF14430">
    <property type="entry name" value="Imm1"/>
    <property type="match status" value="1"/>
</dbReference>
<dbReference type="RefSeq" id="WP_167967891.1">
    <property type="nucleotide sequence ID" value="NZ_BHZG01000001.1"/>
</dbReference>
<keyword evidence="2" id="KW-1185">Reference proteome</keyword>
<dbReference type="InterPro" id="IPR025680">
    <property type="entry name" value="DddI"/>
</dbReference>
<evidence type="ECO:0008006" key="3">
    <source>
        <dbReference type="Google" id="ProtNLM"/>
    </source>
</evidence>
<accession>A0A7X6HXI7</accession>
<dbReference type="Proteomes" id="UP000578686">
    <property type="component" value="Unassembled WGS sequence"/>
</dbReference>
<sequence>MFLSVFFKGEWRYAESPVETSRVVAEVIEGLQGEEEAEGSYCPGEDAWFCIADRRHCETDPVAASNLRVAINRRHGYGALIWFVDDEFHSKGRVYESVWISDNPEPLAFDPRVVSVPGYPLFHDSVSTLPVSRIQAAVEEFCRLRSGNRPECISWVAGHMNGQRLGRPSMVEVVEDPEIEWDSLR</sequence>